<dbReference type="Ensembl" id="ENSCSRT00000024174.1">
    <property type="protein sequence ID" value="ENSCSRP00000023162.1"/>
    <property type="gene ID" value="ENSCSRG00000017386.1"/>
</dbReference>
<evidence type="ECO:0000313" key="9">
    <source>
        <dbReference type="Ensembl" id="ENSCSRP00000023162.1"/>
    </source>
</evidence>
<dbReference type="Pfam" id="PF13765">
    <property type="entry name" value="PRY"/>
    <property type="match status" value="1"/>
</dbReference>
<organism evidence="9 10">
    <name type="scientific">Chelydra serpentina</name>
    <name type="common">Snapping turtle</name>
    <name type="synonym">Testudo serpentina</name>
    <dbReference type="NCBI Taxonomy" id="8475"/>
    <lineage>
        <taxon>Eukaryota</taxon>
        <taxon>Metazoa</taxon>
        <taxon>Chordata</taxon>
        <taxon>Craniata</taxon>
        <taxon>Vertebrata</taxon>
        <taxon>Euteleostomi</taxon>
        <taxon>Archelosauria</taxon>
        <taxon>Testudinata</taxon>
        <taxon>Testudines</taxon>
        <taxon>Cryptodira</taxon>
        <taxon>Durocryptodira</taxon>
        <taxon>Americhelydia</taxon>
        <taxon>Chelydroidea</taxon>
        <taxon>Chelydridae</taxon>
        <taxon>Chelydra</taxon>
    </lineage>
</organism>
<dbReference type="SMART" id="SM00336">
    <property type="entry name" value="BBOX"/>
    <property type="match status" value="1"/>
</dbReference>
<feature type="domain" description="B30.2/SPRY" evidence="8">
    <location>
        <begin position="247"/>
        <end position="436"/>
    </location>
</feature>
<dbReference type="PROSITE" id="PS00518">
    <property type="entry name" value="ZF_RING_1"/>
    <property type="match status" value="1"/>
</dbReference>
<dbReference type="InterPro" id="IPR050143">
    <property type="entry name" value="TRIM/RBCC"/>
</dbReference>
<dbReference type="SUPFAM" id="SSF57850">
    <property type="entry name" value="RING/U-box"/>
    <property type="match status" value="1"/>
</dbReference>
<dbReference type="SMART" id="SM00449">
    <property type="entry name" value="SPRY"/>
    <property type="match status" value="1"/>
</dbReference>
<dbReference type="InterPro" id="IPR003877">
    <property type="entry name" value="SPRY_dom"/>
</dbReference>
<evidence type="ECO:0000259" key="8">
    <source>
        <dbReference type="PROSITE" id="PS50188"/>
    </source>
</evidence>
<dbReference type="Pfam" id="PF15227">
    <property type="entry name" value="zf-C3HC4_4"/>
    <property type="match status" value="1"/>
</dbReference>
<keyword evidence="3" id="KW-0862">Zinc</keyword>
<evidence type="ECO:0000256" key="5">
    <source>
        <dbReference type="SAM" id="Coils"/>
    </source>
</evidence>
<reference evidence="9" key="2">
    <citation type="submission" date="2025-09" db="UniProtKB">
        <authorList>
            <consortium name="Ensembl"/>
        </authorList>
    </citation>
    <scope>IDENTIFICATION</scope>
</reference>
<name>A0A8C3T2J9_CHESE</name>
<protein>
    <submittedName>
        <fullName evidence="9">Uncharacterized protein</fullName>
    </submittedName>
</protein>
<evidence type="ECO:0000256" key="4">
    <source>
        <dbReference type="PROSITE-ProRule" id="PRU00024"/>
    </source>
</evidence>
<dbReference type="InterPro" id="IPR013320">
    <property type="entry name" value="ConA-like_dom_sf"/>
</dbReference>
<dbReference type="Gene3D" id="2.60.120.920">
    <property type="match status" value="1"/>
</dbReference>
<keyword evidence="2 4" id="KW-0863">Zinc-finger</keyword>
<dbReference type="InterPro" id="IPR003879">
    <property type="entry name" value="Butyrophylin_SPRY"/>
</dbReference>
<dbReference type="InterPro" id="IPR043136">
    <property type="entry name" value="B30.2/SPRY_sf"/>
</dbReference>
<dbReference type="Proteomes" id="UP000694403">
    <property type="component" value="Unplaced"/>
</dbReference>
<reference evidence="9" key="1">
    <citation type="submission" date="2025-08" db="UniProtKB">
        <authorList>
            <consortium name="Ensembl"/>
        </authorList>
    </citation>
    <scope>IDENTIFICATION</scope>
</reference>
<feature type="domain" description="RING-type" evidence="6">
    <location>
        <begin position="13"/>
        <end position="58"/>
    </location>
</feature>
<dbReference type="FunFam" id="2.60.120.920:FF:000004">
    <property type="entry name" value="Butyrophilin subfamily 1 member A1"/>
    <property type="match status" value="1"/>
</dbReference>
<feature type="coiled-coil region" evidence="5">
    <location>
        <begin position="195"/>
        <end position="244"/>
    </location>
</feature>
<keyword evidence="10" id="KW-1185">Reference proteome</keyword>
<dbReference type="InterPro" id="IPR000315">
    <property type="entry name" value="Znf_B-box"/>
</dbReference>
<dbReference type="CDD" id="cd12888">
    <property type="entry name" value="SPRY_PRY_TRIM7_like"/>
    <property type="match status" value="1"/>
</dbReference>
<dbReference type="PROSITE" id="PS50089">
    <property type="entry name" value="ZF_RING_2"/>
    <property type="match status" value="1"/>
</dbReference>
<evidence type="ECO:0000259" key="6">
    <source>
        <dbReference type="PROSITE" id="PS50089"/>
    </source>
</evidence>
<dbReference type="SUPFAM" id="SSF57845">
    <property type="entry name" value="B-box zinc-binding domain"/>
    <property type="match status" value="1"/>
</dbReference>
<keyword evidence="1" id="KW-0479">Metal-binding</keyword>
<evidence type="ECO:0000313" key="10">
    <source>
        <dbReference type="Proteomes" id="UP000694403"/>
    </source>
</evidence>
<feature type="domain" description="B box-type" evidence="7">
    <location>
        <begin position="87"/>
        <end position="128"/>
    </location>
</feature>
<dbReference type="PANTHER" id="PTHR24103">
    <property type="entry name" value="E3 UBIQUITIN-PROTEIN LIGASE TRIM"/>
    <property type="match status" value="1"/>
</dbReference>
<dbReference type="PROSITE" id="PS50188">
    <property type="entry name" value="B302_SPRY"/>
    <property type="match status" value="1"/>
</dbReference>
<dbReference type="InterPro" id="IPR001841">
    <property type="entry name" value="Znf_RING"/>
</dbReference>
<keyword evidence="5" id="KW-0175">Coiled coil</keyword>
<sequence length="436" mass="49705">EDSRFDDMPETNCPICQEYLTDPVTIQCGHNFCWVCITQHCETWAEQDSDLLCCPSCRARIQKGALRKNNQLANIVEKIKQLDFKPGNTNLCERHGKALDLFCDEDGEAVCVVCERSPEHRSHPVLLLDEAAQKYKSQLSEILGFSKKFSLLHNQLSVKGPRAPSMFLSNLFPILIQKQTQTERQKIVSEFQQLRQFLEEQERLLLARLEKLDEEIVRLQNENVRKLSEQISRLSELISELEGKCQKPASEFLQDRGSSLVSRPVPAITGLLGNTAHPNLILSEDRKSVRWEETKQDLPHNPERFGYWPCVLGCEGFTSGRHCWEVEVGDGLSWAVGVARESVGRRRRINLSPEEGIWAVQFGGQFQALTSPVTPLPLSWVPSRIRVCLDCDRGQVTFIDAGDEAPIFTFPPGSIPCERIRPWLWVWVRSQLRLCP</sequence>
<dbReference type="SUPFAM" id="SSF49899">
    <property type="entry name" value="Concanavalin A-like lectins/glucanases"/>
    <property type="match status" value="1"/>
</dbReference>
<accession>A0A8C3T2J9</accession>
<dbReference type="InterPro" id="IPR013083">
    <property type="entry name" value="Znf_RING/FYVE/PHD"/>
</dbReference>
<dbReference type="PROSITE" id="PS50119">
    <property type="entry name" value="ZF_BBOX"/>
    <property type="match status" value="1"/>
</dbReference>
<dbReference type="GO" id="GO:0008270">
    <property type="term" value="F:zinc ion binding"/>
    <property type="evidence" value="ECO:0007669"/>
    <property type="project" value="UniProtKB-KW"/>
</dbReference>
<dbReference type="InterPro" id="IPR001870">
    <property type="entry name" value="B30.2/SPRY"/>
</dbReference>
<dbReference type="PRINTS" id="PR01407">
    <property type="entry name" value="BUTYPHLNCDUF"/>
</dbReference>
<evidence type="ECO:0000256" key="2">
    <source>
        <dbReference type="ARBA" id="ARBA00022771"/>
    </source>
</evidence>
<dbReference type="Pfam" id="PF00643">
    <property type="entry name" value="zf-B_box"/>
    <property type="match status" value="1"/>
</dbReference>
<evidence type="ECO:0000256" key="3">
    <source>
        <dbReference type="ARBA" id="ARBA00022833"/>
    </source>
</evidence>
<dbReference type="Pfam" id="PF00622">
    <property type="entry name" value="SPRY"/>
    <property type="match status" value="1"/>
</dbReference>
<dbReference type="Gene3D" id="3.30.160.60">
    <property type="entry name" value="Classic Zinc Finger"/>
    <property type="match status" value="1"/>
</dbReference>
<evidence type="ECO:0000256" key="1">
    <source>
        <dbReference type="ARBA" id="ARBA00022723"/>
    </source>
</evidence>
<evidence type="ECO:0000259" key="7">
    <source>
        <dbReference type="PROSITE" id="PS50119"/>
    </source>
</evidence>
<proteinExistence type="predicted"/>
<dbReference type="InterPro" id="IPR006574">
    <property type="entry name" value="PRY"/>
</dbReference>
<dbReference type="AlphaFoldDB" id="A0A8C3T2J9"/>
<dbReference type="SMART" id="SM00589">
    <property type="entry name" value="PRY"/>
    <property type="match status" value="1"/>
</dbReference>
<dbReference type="Gene3D" id="3.30.40.10">
    <property type="entry name" value="Zinc/RING finger domain, C3HC4 (zinc finger)"/>
    <property type="match status" value="1"/>
</dbReference>
<dbReference type="SMART" id="SM00184">
    <property type="entry name" value="RING"/>
    <property type="match status" value="1"/>
</dbReference>
<dbReference type="InterPro" id="IPR017907">
    <property type="entry name" value="Znf_RING_CS"/>
</dbReference>